<name>A0A1L9SJA2_9EURO</name>
<feature type="region of interest" description="Disordered" evidence="2">
    <location>
        <begin position="88"/>
        <end position="139"/>
    </location>
</feature>
<dbReference type="OrthoDB" id="106784at2759"/>
<dbReference type="GO" id="GO:0005634">
    <property type="term" value="C:nucleus"/>
    <property type="evidence" value="ECO:0007669"/>
    <property type="project" value="TreeGrafter"/>
</dbReference>
<feature type="region of interest" description="Disordered" evidence="2">
    <location>
        <begin position="547"/>
        <end position="596"/>
    </location>
</feature>
<organism evidence="4 5">
    <name type="scientific">Penicilliopsis zonata CBS 506.65</name>
    <dbReference type="NCBI Taxonomy" id="1073090"/>
    <lineage>
        <taxon>Eukaryota</taxon>
        <taxon>Fungi</taxon>
        <taxon>Dikarya</taxon>
        <taxon>Ascomycota</taxon>
        <taxon>Pezizomycotina</taxon>
        <taxon>Eurotiomycetes</taxon>
        <taxon>Eurotiomycetidae</taxon>
        <taxon>Eurotiales</taxon>
        <taxon>Aspergillaceae</taxon>
        <taxon>Penicilliopsis</taxon>
    </lineage>
</organism>
<keyword evidence="1" id="KW-0862">Zinc</keyword>
<keyword evidence="1" id="KW-0863">Zinc-finger</keyword>
<keyword evidence="5" id="KW-1185">Reference proteome</keyword>
<dbReference type="GO" id="GO:0042276">
    <property type="term" value="P:error-prone translesion synthesis"/>
    <property type="evidence" value="ECO:0007669"/>
    <property type="project" value="TreeGrafter"/>
</dbReference>
<dbReference type="CDD" id="cd16620">
    <property type="entry name" value="vRING-HC-C4C4_RBBP6"/>
    <property type="match status" value="1"/>
</dbReference>
<dbReference type="SUPFAM" id="SSF57850">
    <property type="entry name" value="RING/U-box"/>
    <property type="match status" value="1"/>
</dbReference>
<feature type="compositionally biased region" description="Basic residues" evidence="2">
    <location>
        <begin position="721"/>
        <end position="744"/>
    </location>
</feature>
<feature type="region of interest" description="Disordered" evidence="2">
    <location>
        <begin position="414"/>
        <end position="479"/>
    </location>
</feature>
<feature type="region of interest" description="Disordered" evidence="2">
    <location>
        <begin position="618"/>
        <end position="962"/>
    </location>
</feature>
<dbReference type="GeneID" id="34612850"/>
<dbReference type="GO" id="GO:0000724">
    <property type="term" value="P:double-strand break repair via homologous recombination"/>
    <property type="evidence" value="ECO:0007669"/>
    <property type="project" value="TreeGrafter"/>
</dbReference>
<feature type="region of interest" description="Disordered" evidence="2">
    <location>
        <begin position="168"/>
        <end position="224"/>
    </location>
</feature>
<dbReference type="PROSITE" id="PS50089">
    <property type="entry name" value="ZF_RING_2"/>
    <property type="match status" value="1"/>
</dbReference>
<dbReference type="GO" id="GO:0003887">
    <property type="term" value="F:DNA-directed DNA polymerase activity"/>
    <property type="evidence" value="ECO:0007669"/>
    <property type="project" value="TreeGrafter"/>
</dbReference>
<feature type="compositionally biased region" description="Basic and acidic residues" evidence="2">
    <location>
        <begin position="654"/>
        <end position="691"/>
    </location>
</feature>
<dbReference type="PANTHER" id="PTHR45812">
    <property type="entry name" value="DNA POLYMERASE ZETA CATALYTIC SUBUNIT"/>
    <property type="match status" value="1"/>
</dbReference>
<dbReference type="EMBL" id="KV878341">
    <property type="protein sequence ID" value="OJJ47309.1"/>
    <property type="molecule type" value="Genomic_DNA"/>
</dbReference>
<feature type="region of interest" description="Disordered" evidence="2">
    <location>
        <begin position="492"/>
        <end position="513"/>
    </location>
</feature>
<gene>
    <name evidence="4" type="ORF">ASPZODRAFT_159216</name>
</gene>
<feature type="compositionally biased region" description="Basic and acidic residues" evidence="2">
    <location>
        <begin position="950"/>
        <end position="962"/>
    </location>
</feature>
<dbReference type="GO" id="GO:0016035">
    <property type="term" value="C:zeta DNA polymerase complex"/>
    <property type="evidence" value="ECO:0007669"/>
    <property type="project" value="InterPro"/>
</dbReference>
<dbReference type="RefSeq" id="XP_022581819.1">
    <property type="nucleotide sequence ID" value="XM_022726386.1"/>
</dbReference>
<feature type="compositionally biased region" description="Basic and acidic residues" evidence="2">
    <location>
        <begin position="867"/>
        <end position="883"/>
    </location>
</feature>
<feature type="compositionally biased region" description="Polar residues" evidence="2">
    <location>
        <begin position="621"/>
        <end position="641"/>
    </location>
</feature>
<dbReference type="Proteomes" id="UP000184188">
    <property type="component" value="Unassembled WGS sequence"/>
</dbReference>
<feature type="domain" description="RING-type" evidence="3">
    <location>
        <begin position="28"/>
        <end position="63"/>
    </location>
</feature>
<feature type="compositionally biased region" description="Basic and acidic residues" evidence="2">
    <location>
        <begin position="462"/>
        <end position="479"/>
    </location>
</feature>
<evidence type="ECO:0000256" key="2">
    <source>
        <dbReference type="SAM" id="MobiDB-lite"/>
    </source>
</evidence>
<dbReference type="InterPro" id="IPR030559">
    <property type="entry name" value="PolZ_Rev3"/>
</dbReference>
<reference evidence="5" key="1">
    <citation type="journal article" date="2017" name="Genome Biol.">
        <title>Comparative genomics reveals high biological diversity and specific adaptations in the industrially and medically important fungal genus Aspergillus.</title>
        <authorList>
            <person name="de Vries R.P."/>
            <person name="Riley R."/>
            <person name="Wiebenga A."/>
            <person name="Aguilar-Osorio G."/>
            <person name="Amillis S."/>
            <person name="Uchima C.A."/>
            <person name="Anderluh G."/>
            <person name="Asadollahi M."/>
            <person name="Askin M."/>
            <person name="Barry K."/>
            <person name="Battaglia E."/>
            <person name="Bayram O."/>
            <person name="Benocci T."/>
            <person name="Braus-Stromeyer S.A."/>
            <person name="Caldana C."/>
            <person name="Canovas D."/>
            <person name="Cerqueira G.C."/>
            <person name="Chen F."/>
            <person name="Chen W."/>
            <person name="Choi C."/>
            <person name="Clum A."/>
            <person name="Dos Santos R.A."/>
            <person name="Damasio A.R."/>
            <person name="Diallinas G."/>
            <person name="Emri T."/>
            <person name="Fekete E."/>
            <person name="Flipphi M."/>
            <person name="Freyberg S."/>
            <person name="Gallo A."/>
            <person name="Gournas C."/>
            <person name="Habgood R."/>
            <person name="Hainaut M."/>
            <person name="Harispe M.L."/>
            <person name="Henrissat B."/>
            <person name="Hilden K.S."/>
            <person name="Hope R."/>
            <person name="Hossain A."/>
            <person name="Karabika E."/>
            <person name="Karaffa L."/>
            <person name="Karanyi Z."/>
            <person name="Krasevec N."/>
            <person name="Kuo A."/>
            <person name="Kusch H."/>
            <person name="LaButti K."/>
            <person name="Lagendijk E.L."/>
            <person name="Lapidus A."/>
            <person name="Levasseur A."/>
            <person name="Lindquist E."/>
            <person name="Lipzen A."/>
            <person name="Logrieco A.F."/>
            <person name="MacCabe A."/>
            <person name="Maekelae M.R."/>
            <person name="Malavazi I."/>
            <person name="Melin P."/>
            <person name="Meyer V."/>
            <person name="Mielnichuk N."/>
            <person name="Miskei M."/>
            <person name="Molnar A.P."/>
            <person name="Mule G."/>
            <person name="Ngan C.Y."/>
            <person name="Orejas M."/>
            <person name="Orosz E."/>
            <person name="Ouedraogo J.P."/>
            <person name="Overkamp K.M."/>
            <person name="Park H.-S."/>
            <person name="Perrone G."/>
            <person name="Piumi F."/>
            <person name="Punt P.J."/>
            <person name="Ram A.F."/>
            <person name="Ramon A."/>
            <person name="Rauscher S."/>
            <person name="Record E."/>
            <person name="Riano-Pachon D.M."/>
            <person name="Robert V."/>
            <person name="Roehrig J."/>
            <person name="Ruller R."/>
            <person name="Salamov A."/>
            <person name="Salih N.S."/>
            <person name="Samson R.A."/>
            <person name="Sandor E."/>
            <person name="Sanguinetti M."/>
            <person name="Schuetze T."/>
            <person name="Sepcic K."/>
            <person name="Shelest E."/>
            <person name="Sherlock G."/>
            <person name="Sophianopoulou V."/>
            <person name="Squina F.M."/>
            <person name="Sun H."/>
            <person name="Susca A."/>
            <person name="Todd R.B."/>
            <person name="Tsang A."/>
            <person name="Unkles S.E."/>
            <person name="van de Wiele N."/>
            <person name="van Rossen-Uffink D."/>
            <person name="Oliveira J.V."/>
            <person name="Vesth T.C."/>
            <person name="Visser J."/>
            <person name="Yu J.-H."/>
            <person name="Zhou M."/>
            <person name="Andersen M.R."/>
            <person name="Archer D.B."/>
            <person name="Baker S.E."/>
            <person name="Benoit I."/>
            <person name="Brakhage A.A."/>
            <person name="Braus G.H."/>
            <person name="Fischer R."/>
            <person name="Frisvad J.C."/>
            <person name="Goldman G.H."/>
            <person name="Houbraken J."/>
            <person name="Oakley B."/>
            <person name="Pocsi I."/>
            <person name="Scazzocchio C."/>
            <person name="Seiboth B."/>
            <person name="vanKuyk P.A."/>
            <person name="Wortman J."/>
            <person name="Dyer P.S."/>
            <person name="Grigoriev I.V."/>
        </authorList>
    </citation>
    <scope>NUCLEOTIDE SEQUENCE [LARGE SCALE GENOMIC DNA]</scope>
    <source>
        <strain evidence="5">CBS 506.65</strain>
    </source>
</reference>
<proteinExistence type="predicted"/>
<dbReference type="Gene3D" id="3.30.40.10">
    <property type="entry name" value="Zinc/RING finger domain, C3HC4 (zinc finger)"/>
    <property type="match status" value="1"/>
</dbReference>
<feature type="compositionally biased region" description="Basic and acidic residues" evidence="2">
    <location>
        <begin position="88"/>
        <end position="99"/>
    </location>
</feature>
<evidence type="ECO:0000259" key="3">
    <source>
        <dbReference type="PROSITE" id="PS50089"/>
    </source>
</evidence>
<feature type="compositionally biased region" description="Low complexity" evidence="2">
    <location>
        <begin position="100"/>
        <end position="116"/>
    </location>
</feature>
<feature type="compositionally biased region" description="Gly residues" evidence="2">
    <location>
        <begin position="552"/>
        <end position="579"/>
    </location>
</feature>
<feature type="compositionally biased region" description="Basic and acidic residues" evidence="2">
    <location>
        <begin position="899"/>
        <end position="925"/>
    </location>
</feature>
<dbReference type="InterPro" id="IPR001841">
    <property type="entry name" value="Znf_RING"/>
</dbReference>
<dbReference type="GO" id="GO:0008270">
    <property type="term" value="F:zinc ion binding"/>
    <property type="evidence" value="ECO:0007669"/>
    <property type="project" value="UniProtKB-KW"/>
</dbReference>
<dbReference type="PANTHER" id="PTHR45812:SF1">
    <property type="entry name" value="DNA POLYMERASE ZETA CATALYTIC SUBUNIT"/>
    <property type="match status" value="1"/>
</dbReference>
<feature type="compositionally biased region" description="Basic and acidic residues" evidence="2">
    <location>
        <begin position="762"/>
        <end position="839"/>
    </location>
</feature>
<feature type="compositionally biased region" description="Low complexity" evidence="2">
    <location>
        <begin position="209"/>
        <end position="218"/>
    </location>
</feature>
<feature type="compositionally biased region" description="Gly residues" evidence="2">
    <location>
        <begin position="380"/>
        <end position="393"/>
    </location>
</feature>
<accession>A0A1L9SJA2</accession>
<evidence type="ECO:0000313" key="5">
    <source>
        <dbReference type="Proteomes" id="UP000184188"/>
    </source>
</evidence>
<sequence>MAVADQPSGLMDIASSLTQDEIPFKLRCAVCNKLAVNAFRLPCCDQAICENCQTSLPETCPVCAHTPISPDLCKPNKALRTTLKAFLRTEEKKREKERASATPATPSIATPADAAAQLQQEAPVTGDAPLKDPAPNTAGDLVSEVEAKPEDVAGEQLEPTDSAAVLTDHGEAAEQPQIEDAEPSTDVADVQESNETAAGDGTVDDSESQDPSQQSMMQASGPGQMFPNGMGFNMNTGGFPNANMGWPGNTNFPMGFMPGMFNFQNMGMGMGPMTQGMYGGYGMNMNGMNNGMSMGMNMGFDAGQGMYGGGGWDGSQQNTMWNGGQDKFNPNAFANGMGPAPYGGGHSGFGGYNANYSQGHHHYPPTGYTARGGNNLRGRGGGYGPAAGRGRGGAAAAAATGGAGGYNYPPNANYSNYPDSSNQMQTHPDGVSADVSSTTDQPPSADADPNKIPNDELAPGGEDEHPKEATAADEAADGRPAEIMPFTDASVPVEGEQQQEQQQEEQQEEHQQLRGIPTIDSLDHQDDPHHHGFHPMMSGMSGPMGPGPGPGFPRGGGYMRGGHFGRGGPNGFGRGGGFMAGNNGPIEPRGLGVEGAPAAPRAMREGLPNTSVLRQRMFQRGETSAPQDPDASQSRTISRQATPDRQRRSNRSQSPRDSDEGTDQRRDRDDRDDRDDRRSRRGDHPQSEEHVASASIQEGGARSRSASVDSPRKPSASTRRERNRRGGRRSRRSRRHRTRSRSRTPSRNGEVRDSVPPVTEGSRNRIGQERDRRRDRDRERDRERERERERDRDRERERDRDRDRERDRDRDRDRRDRDRERERERTRERDRERDRERPRDRKRSRRDRSESPGSEYSRHHSSRRVKRRDEHDNANTNTPDERTGNGNNNRSSARASAQPEKDPHTLEREARNRERMLKEQQRREAMGGASSRRRVSYKYEDEETQSARAARVEQEREAGRWH</sequence>
<feature type="compositionally biased region" description="Polar residues" evidence="2">
    <location>
        <begin position="414"/>
        <end position="426"/>
    </location>
</feature>
<dbReference type="VEuPathDB" id="FungiDB:ASPZODRAFT_159216"/>
<feature type="compositionally biased region" description="Low complexity" evidence="2">
    <location>
        <begin position="884"/>
        <end position="897"/>
    </location>
</feature>
<feature type="region of interest" description="Disordered" evidence="2">
    <location>
        <begin position="380"/>
        <end position="399"/>
    </location>
</feature>
<evidence type="ECO:0000256" key="1">
    <source>
        <dbReference type="PROSITE-ProRule" id="PRU00175"/>
    </source>
</evidence>
<dbReference type="STRING" id="1073090.A0A1L9SJA2"/>
<keyword evidence="1" id="KW-0479">Metal-binding</keyword>
<protein>
    <recommendedName>
        <fullName evidence="3">RING-type domain-containing protein</fullName>
    </recommendedName>
</protein>
<dbReference type="AlphaFoldDB" id="A0A1L9SJA2"/>
<evidence type="ECO:0000313" key="4">
    <source>
        <dbReference type="EMBL" id="OJJ47309.1"/>
    </source>
</evidence>
<dbReference type="InterPro" id="IPR013083">
    <property type="entry name" value="Znf_RING/FYVE/PHD"/>
</dbReference>